<evidence type="ECO:0000313" key="2">
    <source>
        <dbReference type="EMBL" id="KAH3891412.1"/>
    </source>
</evidence>
<dbReference type="PANTHER" id="PTHR20872">
    <property type="match status" value="1"/>
</dbReference>
<dbReference type="SUPFAM" id="SSF81383">
    <property type="entry name" value="F-box domain"/>
    <property type="match status" value="1"/>
</dbReference>
<evidence type="ECO:0000313" key="3">
    <source>
        <dbReference type="Proteomes" id="UP000828390"/>
    </source>
</evidence>
<dbReference type="Gene3D" id="3.80.10.10">
    <property type="entry name" value="Ribonuclease Inhibitor"/>
    <property type="match status" value="1"/>
</dbReference>
<dbReference type="Proteomes" id="UP000828390">
    <property type="component" value="Unassembled WGS sequence"/>
</dbReference>
<dbReference type="PANTHER" id="PTHR20872:SF1">
    <property type="entry name" value="F-BOX DOMAIN-CONTAINING PROTEIN"/>
    <property type="match status" value="1"/>
</dbReference>
<dbReference type="InterPro" id="IPR001810">
    <property type="entry name" value="F-box_dom"/>
</dbReference>
<comment type="caution">
    <text evidence="2">The sequence shown here is derived from an EMBL/GenBank/DDBJ whole genome shotgun (WGS) entry which is preliminary data.</text>
</comment>
<dbReference type="Pfam" id="PF12937">
    <property type="entry name" value="F-box-like"/>
    <property type="match status" value="1"/>
</dbReference>
<gene>
    <name evidence="2" type="ORF">DPMN_015512</name>
</gene>
<name>A0A9D4N7W6_DREPO</name>
<dbReference type="InterPro" id="IPR032675">
    <property type="entry name" value="LRR_dom_sf"/>
</dbReference>
<accession>A0A9D4N7W6</accession>
<dbReference type="AlphaFoldDB" id="A0A9D4N7W6"/>
<dbReference type="FunFam" id="1.20.1280.50:FF:000005">
    <property type="entry name" value="F-box/LRR-repeat protein 3 isoform X1"/>
    <property type="match status" value="1"/>
</dbReference>
<proteinExistence type="predicted"/>
<sequence length="433" mass="50286">MRTSNQTTSWVNLPDVVLIEIFKYLPDADRMRASLVCQNWSQIFDSPCLWRSRSFELGGYRAQTNGQKAFQFAECFGQYLKYLSISCSHPSYYTCKLFQKSIDELFLALKEAETQLVDFEMCRLELERYWKYDTPKEKLIGLFAKFLKTQRRLVCFDMSSGQLPAYGGCRVLDAVANQSGSVIQDMLIEDFFHSRLAVYQVKKFQKVISKFTNLKYLALNYNCLSDEVLETFSKSLQGKLTFMNIKVFRNDPHLHRISGIAWKQLTRACPRLRVALWIESIAMHEEIAPILVKEAPVKDLHIWSGYDDDQNWRLADTVDLVTESYAPILECASFELDNIMEIVDHQLITLVTKCRKLKELSINAMVSIATVEEICELRLARKIDLKRLSVTCCGINEHEWNILAAVRDKYLPLFRKMKTTLEISCDLYEINPR</sequence>
<dbReference type="SMART" id="SM00256">
    <property type="entry name" value="FBOX"/>
    <property type="match status" value="1"/>
</dbReference>
<reference evidence="2" key="2">
    <citation type="submission" date="2020-11" db="EMBL/GenBank/DDBJ databases">
        <authorList>
            <person name="McCartney M.A."/>
            <person name="Auch B."/>
            <person name="Kono T."/>
            <person name="Mallez S."/>
            <person name="Becker A."/>
            <person name="Gohl D.M."/>
            <person name="Silverstein K.A.T."/>
            <person name="Koren S."/>
            <person name="Bechman K.B."/>
            <person name="Herman A."/>
            <person name="Abrahante J.E."/>
            <person name="Garbe J."/>
        </authorList>
    </citation>
    <scope>NUCLEOTIDE SEQUENCE</scope>
    <source>
        <strain evidence="2">Duluth1</strain>
        <tissue evidence="2">Whole animal</tissue>
    </source>
</reference>
<keyword evidence="3" id="KW-1185">Reference proteome</keyword>
<dbReference type="InterPro" id="IPR036047">
    <property type="entry name" value="F-box-like_dom_sf"/>
</dbReference>
<evidence type="ECO:0000259" key="1">
    <source>
        <dbReference type="PROSITE" id="PS50181"/>
    </source>
</evidence>
<dbReference type="PROSITE" id="PS50181">
    <property type="entry name" value="FBOX"/>
    <property type="match status" value="1"/>
</dbReference>
<dbReference type="SUPFAM" id="SSF52047">
    <property type="entry name" value="RNI-like"/>
    <property type="match status" value="1"/>
</dbReference>
<reference evidence="2" key="1">
    <citation type="journal article" date="2019" name="bioRxiv">
        <title>The Genome of the Zebra Mussel, Dreissena polymorpha: A Resource for Invasive Species Research.</title>
        <authorList>
            <person name="McCartney M.A."/>
            <person name="Auch B."/>
            <person name="Kono T."/>
            <person name="Mallez S."/>
            <person name="Zhang Y."/>
            <person name="Obille A."/>
            <person name="Becker A."/>
            <person name="Abrahante J.E."/>
            <person name="Garbe J."/>
            <person name="Badalamenti J.P."/>
            <person name="Herman A."/>
            <person name="Mangelson H."/>
            <person name="Liachko I."/>
            <person name="Sullivan S."/>
            <person name="Sone E.D."/>
            <person name="Koren S."/>
            <person name="Silverstein K.A.T."/>
            <person name="Beckman K.B."/>
            <person name="Gohl D.M."/>
        </authorList>
    </citation>
    <scope>NUCLEOTIDE SEQUENCE</scope>
    <source>
        <strain evidence="2">Duluth1</strain>
        <tissue evidence="2">Whole animal</tissue>
    </source>
</reference>
<feature type="domain" description="F-box" evidence="1">
    <location>
        <begin position="7"/>
        <end position="53"/>
    </location>
</feature>
<dbReference type="OrthoDB" id="6421103at2759"/>
<protein>
    <recommendedName>
        <fullName evidence="1">F-box domain-containing protein</fullName>
    </recommendedName>
</protein>
<dbReference type="Gene3D" id="1.20.1280.50">
    <property type="match status" value="1"/>
</dbReference>
<organism evidence="2 3">
    <name type="scientific">Dreissena polymorpha</name>
    <name type="common">Zebra mussel</name>
    <name type="synonym">Mytilus polymorpha</name>
    <dbReference type="NCBI Taxonomy" id="45954"/>
    <lineage>
        <taxon>Eukaryota</taxon>
        <taxon>Metazoa</taxon>
        <taxon>Spiralia</taxon>
        <taxon>Lophotrochozoa</taxon>
        <taxon>Mollusca</taxon>
        <taxon>Bivalvia</taxon>
        <taxon>Autobranchia</taxon>
        <taxon>Heteroconchia</taxon>
        <taxon>Euheterodonta</taxon>
        <taxon>Imparidentia</taxon>
        <taxon>Neoheterodontei</taxon>
        <taxon>Myida</taxon>
        <taxon>Dreissenoidea</taxon>
        <taxon>Dreissenidae</taxon>
        <taxon>Dreissena</taxon>
    </lineage>
</organism>
<dbReference type="EMBL" id="JAIWYP010000001">
    <property type="protein sequence ID" value="KAH3891412.1"/>
    <property type="molecule type" value="Genomic_DNA"/>
</dbReference>